<sequence length="341" mass="39523">MLKLYTNTNFLTEAYRRQVFPLLFDLVFKQNHKLLEKYSIVSSIEDANIVVLPVDYAVFLKQREPFLALLKAAKIAKLPIWIYTAGDYGFTNFIPNSYTFRLGGFDSKMDANTYVLPSFINDPYTSVLTQGFTVLKKTNKPNIGFVGHAQSGVLKYLKDYTNHLKYQVKRKCNKILADKQRFYSSSVKRANYLKRLAVNEGLETNFILRTKYRAGSQTIETQQETTQQFYDNLFNNAYTFCIRGVGNFSVRFYEILAVGRIPILLNTDCRLPLSNQIDWTKHCLIIDASSHSTIADQILEYHNSLTASAFENIQHSNRNLWLNTLQRDAYFLEIYKQFKTT</sequence>
<organism evidence="2 3">
    <name type="scientific">Algibacter lectus</name>
    <dbReference type="NCBI Taxonomy" id="221126"/>
    <lineage>
        <taxon>Bacteria</taxon>
        <taxon>Pseudomonadati</taxon>
        <taxon>Bacteroidota</taxon>
        <taxon>Flavobacteriia</taxon>
        <taxon>Flavobacteriales</taxon>
        <taxon>Flavobacteriaceae</taxon>
        <taxon>Algibacter</taxon>
    </lineage>
</organism>
<dbReference type="EMBL" id="BBNQ01000002">
    <property type="protein sequence ID" value="GAL61467.1"/>
    <property type="molecule type" value="Genomic_DNA"/>
</dbReference>
<dbReference type="Pfam" id="PF03016">
    <property type="entry name" value="Exostosin_GT47"/>
    <property type="match status" value="1"/>
</dbReference>
<dbReference type="AlphaFoldDB" id="A0A090W1T2"/>
<gene>
    <name evidence="2" type="ORF">JCM19300_4413</name>
</gene>
<dbReference type="OrthoDB" id="1416011at2"/>
<evidence type="ECO:0000313" key="3">
    <source>
        <dbReference type="Proteomes" id="UP000029644"/>
    </source>
</evidence>
<feature type="domain" description="Exostosin GT47" evidence="1">
    <location>
        <begin position="190"/>
        <end position="293"/>
    </location>
</feature>
<protein>
    <recommendedName>
        <fullName evidence="1">Exostosin GT47 domain-containing protein</fullName>
    </recommendedName>
</protein>
<accession>A0A090W1T2</accession>
<dbReference type="InterPro" id="IPR040911">
    <property type="entry name" value="Exostosin_GT47"/>
</dbReference>
<proteinExistence type="predicted"/>
<name>A0A090W1T2_9FLAO</name>
<reference evidence="2 3" key="1">
    <citation type="journal article" date="2014" name="Genome Announc.">
        <title>Draft Genome Sequences of Marine Flavobacterium Algibacter lectus Strains SS8 and NR4.</title>
        <authorList>
            <person name="Takatani N."/>
            <person name="Nakanishi M."/>
            <person name="Meirelles P."/>
            <person name="Mino S."/>
            <person name="Suda W."/>
            <person name="Oshima K."/>
            <person name="Hattori M."/>
            <person name="Ohkuma M."/>
            <person name="Hosokawa M."/>
            <person name="Miyashita K."/>
            <person name="Thompson F.L."/>
            <person name="Niwa A."/>
            <person name="Sawabe T."/>
            <person name="Sawabe T."/>
        </authorList>
    </citation>
    <scope>NUCLEOTIDE SEQUENCE [LARGE SCALE GENOMIC DNA]</scope>
    <source>
        <strain evidence="2 3">JCM 19300</strain>
    </source>
</reference>
<evidence type="ECO:0000313" key="2">
    <source>
        <dbReference type="EMBL" id="GAL61467.1"/>
    </source>
</evidence>
<comment type="caution">
    <text evidence="2">The sequence shown here is derived from an EMBL/GenBank/DDBJ whole genome shotgun (WGS) entry which is preliminary data.</text>
</comment>
<dbReference type="Proteomes" id="UP000029644">
    <property type="component" value="Unassembled WGS sequence"/>
</dbReference>
<evidence type="ECO:0000259" key="1">
    <source>
        <dbReference type="Pfam" id="PF03016"/>
    </source>
</evidence>
<dbReference type="RefSeq" id="WP_081959069.1">
    <property type="nucleotide sequence ID" value="NZ_BBNQ01000002.1"/>
</dbReference>